<comment type="caution">
    <text evidence="4">The sequence shown here is derived from an EMBL/GenBank/DDBJ whole genome shotgun (WGS) entry which is preliminary data.</text>
</comment>
<evidence type="ECO:0000313" key="4">
    <source>
        <dbReference type="EMBL" id="PEG55264.1"/>
    </source>
</evidence>
<feature type="compositionally biased region" description="Basic and acidic residues" evidence="1">
    <location>
        <begin position="323"/>
        <end position="338"/>
    </location>
</feature>
<organism evidence="4 5">
    <name type="scientific">Mycolicibacterium diernhoferi</name>
    <dbReference type="NCBI Taxonomy" id="1801"/>
    <lineage>
        <taxon>Bacteria</taxon>
        <taxon>Bacillati</taxon>
        <taxon>Actinomycetota</taxon>
        <taxon>Actinomycetes</taxon>
        <taxon>Mycobacteriales</taxon>
        <taxon>Mycobacteriaceae</taxon>
        <taxon>Mycolicibacterium</taxon>
    </lineage>
</organism>
<sequence>MKIPWWGAILLAVTFTAVGFAYDAGAGNGELGSVFATFYVLGCLLAVVLVQRSGLFTAMIQPPLILFVAVPTSYFLFHSSQIDGLKDILINCGYPLIQRFPLMFFTALVVLALGLVRWYLLRGVEDTDDDAVAPAPSPRRAARAARRSARTDAAADETEAPRAARRPRREAAEADERPRRTPRTGAPSRARHNRPPASDIAASAAAADRRERAAARDRSGRPRGHPEAPVDPTRQSRRARDPRDPREPRRRGAYDGPYGAPFEAPDSYERPRRRPRPEGYEPRFEEPRYSPRGDDRYADPYAERPRRPAPDPSHHPVSRVRYRSSEDEPRSSHRRDAEFWDSDN</sequence>
<name>A0A2A7NYG7_9MYCO</name>
<evidence type="ECO:0000313" key="5">
    <source>
        <dbReference type="Proteomes" id="UP000220340"/>
    </source>
</evidence>
<feature type="compositionally biased region" description="Basic and acidic residues" evidence="1">
    <location>
        <begin position="207"/>
        <end position="228"/>
    </location>
</feature>
<keyword evidence="2" id="KW-0812">Transmembrane</keyword>
<feature type="region of interest" description="Disordered" evidence="1">
    <location>
        <begin position="129"/>
        <end position="344"/>
    </location>
</feature>
<keyword evidence="2" id="KW-1133">Transmembrane helix</keyword>
<feature type="domain" description="DUF6542" evidence="3">
    <location>
        <begin position="3"/>
        <end position="122"/>
    </location>
</feature>
<feature type="transmembrane region" description="Helical" evidence="2">
    <location>
        <begin position="100"/>
        <end position="120"/>
    </location>
</feature>
<accession>A0A2A7NYG7</accession>
<reference evidence="4 5" key="1">
    <citation type="submission" date="2017-10" db="EMBL/GenBank/DDBJ databases">
        <title>The new phylogeny of genus Mycobacterium.</title>
        <authorList>
            <person name="Tortoli E."/>
            <person name="Trovato A."/>
            <person name="Cirillo D.M."/>
        </authorList>
    </citation>
    <scope>NUCLEOTIDE SEQUENCE [LARGE SCALE GENOMIC DNA]</scope>
    <source>
        <strain evidence="4 5">IP141170001</strain>
    </source>
</reference>
<evidence type="ECO:0000256" key="2">
    <source>
        <dbReference type="SAM" id="Phobius"/>
    </source>
</evidence>
<keyword evidence="5" id="KW-1185">Reference proteome</keyword>
<dbReference type="Pfam" id="PF20177">
    <property type="entry name" value="DUF6542"/>
    <property type="match status" value="1"/>
</dbReference>
<evidence type="ECO:0000256" key="1">
    <source>
        <dbReference type="SAM" id="MobiDB-lite"/>
    </source>
</evidence>
<feature type="compositionally biased region" description="Basic and acidic residues" evidence="1">
    <location>
        <begin position="169"/>
        <end position="179"/>
    </location>
</feature>
<proteinExistence type="predicted"/>
<dbReference type="Proteomes" id="UP000220340">
    <property type="component" value="Unassembled WGS sequence"/>
</dbReference>
<dbReference type="EMBL" id="PDCR01000007">
    <property type="protein sequence ID" value="PEG55264.1"/>
    <property type="molecule type" value="Genomic_DNA"/>
</dbReference>
<protein>
    <recommendedName>
        <fullName evidence="3">DUF6542 domain-containing protein</fullName>
    </recommendedName>
</protein>
<feature type="transmembrane region" description="Helical" evidence="2">
    <location>
        <begin position="62"/>
        <end position="80"/>
    </location>
</feature>
<feature type="transmembrane region" description="Helical" evidence="2">
    <location>
        <begin position="31"/>
        <end position="50"/>
    </location>
</feature>
<gene>
    <name evidence="4" type="ORF">CRI78_06740</name>
</gene>
<dbReference type="AlphaFoldDB" id="A0A2A7NYG7"/>
<feature type="compositionally biased region" description="Basic and acidic residues" evidence="1">
    <location>
        <begin position="276"/>
        <end position="314"/>
    </location>
</feature>
<keyword evidence="2" id="KW-0472">Membrane</keyword>
<feature type="compositionally biased region" description="Basic and acidic residues" evidence="1">
    <location>
        <begin position="238"/>
        <end position="253"/>
    </location>
</feature>
<dbReference type="InterPro" id="IPR046672">
    <property type="entry name" value="DUF6542"/>
</dbReference>
<feature type="compositionally biased region" description="Low complexity" evidence="1">
    <location>
        <begin position="197"/>
        <end position="206"/>
    </location>
</feature>
<evidence type="ECO:0000259" key="3">
    <source>
        <dbReference type="Pfam" id="PF20177"/>
    </source>
</evidence>